<reference evidence="2" key="1">
    <citation type="journal article" date="2020" name="Fungal Divers.">
        <title>Resolving the Mortierellaceae phylogeny through synthesis of multi-gene phylogenetics and phylogenomics.</title>
        <authorList>
            <person name="Vandepol N."/>
            <person name="Liber J."/>
            <person name="Desiro A."/>
            <person name="Na H."/>
            <person name="Kennedy M."/>
            <person name="Barry K."/>
            <person name="Grigoriev I.V."/>
            <person name="Miller A.N."/>
            <person name="O'Donnell K."/>
            <person name="Stajich J.E."/>
            <person name="Bonito G."/>
        </authorList>
    </citation>
    <scope>NUCLEOTIDE SEQUENCE</scope>
    <source>
        <strain evidence="2">BC1065</strain>
    </source>
</reference>
<comment type="caution">
    <text evidence="2">The sequence shown here is derived from an EMBL/GenBank/DDBJ whole genome shotgun (WGS) entry which is preliminary data.</text>
</comment>
<feature type="compositionally biased region" description="Basic and acidic residues" evidence="1">
    <location>
        <begin position="472"/>
        <end position="481"/>
    </location>
</feature>
<dbReference type="Proteomes" id="UP000807716">
    <property type="component" value="Unassembled WGS sequence"/>
</dbReference>
<feature type="compositionally biased region" description="Polar residues" evidence="1">
    <location>
        <begin position="442"/>
        <end position="451"/>
    </location>
</feature>
<keyword evidence="3" id="KW-1185">Reference proteome</keyword>
<name>A0A9P6PNS7_9FUNG</name>
<protein>
    <recommendedName>
        <fullName evidence="4">XPG-I domain-containing protein</fullName>
    </recommendedName>
</protein>
<dbReference type="SUPFAM" id="SSF88723">
    <property type="entry name" value="PIN domain-like"/>
    <property type="match status" value="1"/>
</dbReference>
<proteinExistence type="predicted"/>
<feature type="compositionally biased region" description="Polar residues" evidence="1">
    <location>
        <begin position="390"/>
        <end position="405"/>
    </location>
</feature>
<evidence type="ECO:0000256" key="1">
    <source>
        <dbReference type="SAM" id="MobiDB-lite"/>
    </source>
</evidence>
<evidence type="ECO:0000313" key="3">
    <source>
        <dbReference type="Proteomes" id="UP000807716"/>
    </source>
</evidence>
<sequence>PYQTDDEIQAERLCRLTKSLDKKLSETFDKGSAILHVDGPYTQQKQHAHSDRLVERQAQIDDLQTKIELVKAETQAIEGGKRPLSRRGCRRRLQRLYRRAMAAWRRTFRVSPELRAALAASLADRGWTVCQCHGEADVCIARLAADQAGKGPIHAATSDSDFLMYENVVVVRQDPKRRSQYSLFPADLIGDLNRHLPTFKKGKKRVPYPLMVPEVWKVIAIVNGNDYSPGVKGYGLRSLWRVLGDMWGSLPEPSAENLLQQFVNFLLVKKEKMANKGKDFEVPNLEHAKSVFLLLEETHAVAQNTEGGSRDSQISDMMQAFREASRRFKEAVPSRSSIDSGASHEQAAPVVTSAGRDALAESGAPMGKRSRHFRTSGNVYRARVVCPPQYGSSEHSLSSTPVSTMQKRRVRSHKTNEKTQDGPQAPNPEPQSGEKRKAEDGISQNDTQTEESGQRKKKGKKIIYNTSTQYTRRKEDAEHNAAKAAAAGKDQEQVKSRSRNASMIVKDALEAQFMISTQVLGPVEELVDSGKLCFEASPRSNSSEILCVPLKPANGKGGVVDAVGPVVESLRLDIQGTFQGLARARADLLWLGTLAVQYHVLQVFVRHSSLSMEHAWLRREEFEPLLHNQSYFAAVVKELYRPTSKNHGKLKGDGLKGTAAARAFTEEFGVRFKDAFERMTSCLDGHVPAVFLEAIGRELQDTQRHHWSKFISELKHRVSKLYLCSIVYIYAVGRQY</sequence>
<accession>A0A9P6PNS7</accession>
<organism evidence="2 3">
    <name type="scientific">Actinomortierella ambigua</name>
    <dbReference type="NCBI Taxonomy" id="1343610"/>
    <lineage>
        <taxon>Eukaryota</taxon>
        <taxon>Fungi</taxon>
        <taxon>Fungi incertae sedis</taxon>
        <taxon>Mucoromycota</taxon>
        <taxon>Mortierellomycotina</taxon>
        <taxon>Mortierellomycetes</taxon>
        <taxon>Mortierellales</taxon>
        <taxon>Mortierellaceae</taxon>
        <taxon>Actinomortierella</taxon>
    </lineage>
</organism>
<gene>
    <name evidence="2" type="ORF">DFQ27_000458</name>
</gene>
<evidence type="ECO:0008006" key="4">
    <source>
        <dbReference type="Google" id="ProtNLM"/>
    </source>
</evidence>
<evidence type="ECO:0000313" key="2">
    <source>
        <dbReference type="EMBL" id="KAG0249034.1"/>
    </source>
</evidence>
<dbReference type="InterPro" id="IPR029060">
    <property type="entry name" value="PIN-like_dom_sf"/>
</dbReference>
<dbReference type="EMBL" id="JAAAJB010001102">
    <property type="protein sequence ID" value="KAG0249034.1"/>
    <property type="molecule type" value="Genomic_DNA"/>
</dbReference>
<feature type="region of interest" description="Disordered" evidence="1">
    <location>
        <begin position="356"/>
        <end position="375"/>
    </location>
</feature>
<dbReference type="OrthoDB" id="2418076at2759"/>
<dbReference type="Gene3D" id="3.40.50.1010">
    <property type="entry name" value="5'-nuclease"/>
    <property type="match status" value="1"/>
</dbReference>
<feature type="non-terminal residue" evidence="2">
    <location>
        <position position="736"/>
    </location>
</feature>
<feature type="region of interest" description="Disordered" evidence="1">
    <location>
        <begin position="325"/>
        <end position="349"/>
    </location>
</feature>
<feature type="region of interest" description="Disordered" evidence="1">
    <location>
        <begin position="389"/>
        <end position="495"/>
    </location>
</feature>
<dbReference type="AlphaFoldDB" id="A0A9P6PNS7"/>